<dbReference type="Proteomes" id="UP000694872">
    <property type="component" value="Unplaced"/>
</dbReference>
<dbReference type="GO" id="GO:0005634">
    <property type="term" value="C:nucleus"/>
    <property type="evidence" value="ECO:0007669"/>
    <property type="project" value="TreeGrafter"/>
</dbReference>
<evidence type="ECO:0000256" key="2">
    <source>
        <dbReference type="ARBA" id="ARBA00004514"/>
    </source>
</evidence>
<keyword evidence="7 10" id="KW-0833">Ubl conjugation pathway</keyword>
<keyword evidence="6 9" id="KW-0863">Zinc-finger</keyword>
<evidence type="ECO:0000256" key="4">
    <source>
        <dbReference type="ARBA" id="ARBA00022679"/>
    </source>
</evidence>
<dbReference type="InterPro" id="IPR044110">
    <property type="entry name" value="RING-HC_RNF146"/>
</dbReference>
<dbReference type="GO" id="GO:0005829">
    <property type="term" value="C:cytosol"/>
    <property type="evidence" value="ECO:0007669"/>
    <property type="project" value="UniProtKB-SubCell"/>
</dbReference>
<dbReference type="CDD" id="cd16546">
    <property type="entry name" value="RING-HC_RNF146"/>
    <property type="match status" value="1"/>
</dbReference>
<dbReference type="EC" id="2.3.2.27" evidence="10"/>
<keyword evidence="10" id="KW-0479">Metal-binding</keyword>
<comment type="catalytic activity">
    <reaction evidence="1 10">
        <text>S-ubiquitinyl-[E2 ubiquitin-conjugating enzyme]-L-cysteine + [acceptor protein]-L-lysine = [E2 ubiquitin-conjugating enzyme]-L-cysteine + N(6)-ubiquitinyl-[acceptor protein]-L-lysine.</text>
        <dbReference type="EC" id="2.3.2.27"/>
    </reaction>
</comment>
<dbReference type="SMART" id="SM00678">
    <property type="entry name" value="WWE"/>
    <property type="match status" value="1"/>
</dbReference>
<feature type="domain" description="WWE" evidence="12">
    <location>
        <begin position="66"/>
        <end position="143"/>
    </location>
</feature>
<evidence type="ECO:0000256" key="8">
    <source>
        <dbReference type="ARBA" id="ARBA00022833"/>
    </source>
</evidence>
<dbReference type="Pfam" id="PF13920">
    <property type="entry name" value="zf-C3HC4_3"/>
    <property type="match status" value="1"/>
</dbReference>
<protein>
    <recommendedName>
        <fullName evidence="10">E3 ubiquitin-protein ligase</fullName>
        <ecNumber evidence="10">2.3.2.27</ecNumber>
    </recommendedName>
</protein>
<name>A0AAJ7ECY3_PAPXU</name>
<keyword evidence="8 10" id="KW-0862">Zinc</keyword>
<dbReference type="GeneID" id="106121273"/>
<comment type="function">
    <text evidence="10">E3 ubiquitin-protein ligase that specifically binds poly-ADP-ribosylated proteins and mediates their ubiquitination and subsequent degradation.</text>
</comment>
<dbReference type="InterPro" id="IPR013083">
    <property type="entry name" value="Znf_RING/FYVE/PHD"/>
</dbReference>
<feature type="domain" description="RING-type" evidence="11">
    <location>
        <begin position="13"/>
        <end position="51"/>
    </location>
</feature>
<evidence type="ECO:0000256" key="10">
    <source>
        <dbReference type="RuleBase" id="RU367115"/>
    </source>
</evidence>
<keyword evidence="4 10" id="KW-0808">Transferase</keyword>
<dbReference type="InterPro" id="IPR033509">
    <property type="entry name" value="RNF146"/>
</dbReference>
<evidence type="ECO:0000259" key="12">
    <source>
        <dbReference type="PROSITE" id="PS50918"/>
    </source>
</evidence>
<dbReference type="Gene3D" id="3.30.720.50">
    <property type="match status" value="1"/>
</dbReference>
<accession>A0AAJ7ECY3</accession>
<reference evidence="13" key="1">
    <citation type="submission" date="2025-08" db="UniProtKB">
        <authorList>
            <consortium name="RefSeq"/>
        </authorList>
    </citation>
    <scope>IDENTIFICATION</scope>
</reference>
<dbReference type="GO" id="GO:0008270">
    <property type="term" value="F:zinc ion binding"/>
    <property type="evidence" value="ECO:0007669"/>
    <property type="project" value="UniProtKB-UniRule"/>
</dbReference>
<evidence type="ECO:0000256" key="5">
    <source>
        <dbReference type="ARBA" id="ARBA00022687"/>
    </source>
</evidence>
<evidence type="ECO:0000256" key="1">
    <source>
        <dbReference type="ARBA" id="ARBA00000900"/>
    </source>
</evidence>
<dbReference type="CTD" id="81847"/>
<dbReference type="RefSeq" id="XP_013172310.1">
    <property type="nucleotide sequence ID" value="XM_013316856.1"/>
</dbReference>
<organism evidence="13">
    <name type="scientific">Papilio xuthus</name>
    <name type="common">Asian swallowtail butterfly</name>
    <dbReference type="NCBI Taxonomy" id="66420"/>
    <lineage>
        <taxon>Eukaryota</taxon>
        <taxon>Metazoa</taxon>
        <taxon>Ecdysozoa</taxon>
        <taxon>Arthropoda</taxon>
        <taxon>Hexapoda</taxon>
        <taxon>Insecta</taxon>
        <taxon>Pterygota</taxon>
        <taxon>Neoptera</taxon>
        <taxon>Endopterygota</taxon>
        <taxon>Lepidoptera</taxon>
        <taxon>Glossata</taxon>
        <taxon>Ditrysia</taxon>
        <taxon>Papilionoidea</taxon>
        <taxon>Papilionidae</taxon>
        <taxon>Papilioninae</taxon>
        <taxon>Papilio</taxon>
    </lineage>
</organism>
<evidence type="ECO:0000256" key="9">
    <source>
        <dbReference type="PROSITE-ProRule" id="PRU00175"/>
    </source>
</evidence>
<evidence type="ECO:0000259" key="11">
    <source>
        <dbReference type="PROSITE" id="PS50089"/>
    </source>
</evidence>
<proteinExistence type="predicted"/>
<dbReference type="PROSITE" id="PS50918">
    <property type="entry name" value="WWE"/>
    <property type="match status" value="1"/>
</dbReference>
<dbReference type="GO" id="GO:0061630">
    <property type="term" value="F:ubiquitin protein ligase activity"/>
    <property type="evidence" value="ECO:0007669"/>
    <property type="project" value="UniProtKB-UniRule"/>
</dbReference>
<dbReference type="GO" id="GO:0051865">
    <property type="term" value="P:protein autoubiquitination"/>
    <property type="evidence" value="ECO:0007669"/>
    <property type="project" value="UniProtKB-UniRule"/>
</dbReference>
<dbReference type="SUPFAM" id="SSF117839">
    <property type="entry name" value="WWE domain"/>
    <property type="match status" value="1"/>
</dbReference>
<comment type="domain">
    <text evidence="10">The WWE domain mediates non-covalent poly(ADP-ribose)-binding.</text>
</comment>
<dbReference type="AlphaFoldDB" id="A0AAJ7ECY3"/>
<dbReference type="InterPro" id="IPR004170">
    <property type="entry name" value="WWE_dom"/>
</dbReference>
<dbReference type="PANTHER" id="PTHR13417">
    <property type="entry name" value="E3 UBIQUITIN-PROTEIN LIGASE RNF146"/>
    <property type="match status" value="1"/>
</dbReference>
<dbReference type="GO" id="GO:0016055">
    <property type="term" value="P:Wnt signaling pathway"/>
    <property type="evidence" value="ECO:0007669"/>
    <property type="project" value="UniProtKB-KW"/>
</dbReference>
<dbReference type="InterPro" id="IPR018123">
    <property type="entry name" value="WWE-dom_subgr"/>
</dbReference>
<dbReference type="KEGG" id="pxu:106121273"/>
<dbReference type="PANTHER" id="PTHR13417:SF2">
    <property type="entry name" value="E3 UBIQUITIN-PROTEIN LIGASE RNF146"/>
    <property type="match status" value="1"/>
</dbReference>
<dbReference type="PROSITE" id="PS50089">
    <property type="entry name" value="ZF_RING_2"/>
    <property type="match status" value="1"/>
</dbReference>
<comment type="pathway">
    <text evidence="10">Protein modification; protein ubiquitination.</text>
</comment>
<sequence length="227" mass="25954">MADVQPEFQEQYCAVCLQKYDHPTKLPCGHIFCFLCTKGIALQNKTCAMCRNAIPNDYLNNPVLLSQDKNTEENRNEDYQWYYEGGNGWWKYDKRSNSYLEELYSKGEKEGSLLLAGNLYRIDFEKNIQVRVSDQTKTRKIRRDTPFLPAKGIAGIVISSSIDNVSSPTDIQVIEDSERDEEVDTSVEIINDNSTDEDSFSEMVRNLSVITLGEQESSSDFLETENP</sequence>
<evidence type="ECO:0000313" key="13">
    <source>
        <dbReference type="RefSeq" id="XP_013172310.1"/>
    </source>
</evidence>
<keyword evidence="3 10" id="KW-0963">Cytoplasm</keyword>
<comment type="PTM">
    <text evidence="10">Ubiquitinated; autoubiquitinated.</text>
</comment>
<dbReference type="GO" id="GO:0006511">
    <property type="term" value="P:ubiquitin-dependent protein catabolic process"/>
    <property type="evidence" value="ECO:0007669"/>
    <property type="project" value="UniProtKB-UniRule"/>
</dbReference>
<comment type="subcellular location">
    <subcellularLocation>
        <location evidence="2 10">Cytoplasm</location>
        <location evidence="2 10">Cytosol</location>
    </subcellularLocation>
</comment>
<dbReference type="InterPro" id="IPR001841">
    <property type="entry name" value="Znf_RING"/>
</dbReference>
<dbReference type="Gene3D" id="3.30.40.10">
    <property type="entry name" value="Zinc/RING finger domain, C3HC4 (zinc finger)"/>
    <property type="match status" value="1"/>
</dbReference>
<dbReference type="GO" id="GO:0072572">
    <property type="term" value="F:poly-ADP-D-ribose binding"/>
    <property type="evidence" value="ECO:0007669"/>
    <property type="project" value="UniProtKB-UniRule"/>
</dbReference>
<evidence type="ECO:0000256" key="3">
    <source>
        <dbReference type="ARBA" id="ARBA00022490"/>
    </source>
</evidence>
<evidence type="ECO:0000256" key="7">
    <source>
        <dbReference type="ARBA" id="ARBA00022786"/>
    </source>
</evidence>
<dbReference type="SMART" id="SM00184">
    <property type="entry name" value="RING"/>
    <property type="match status" value="1"/>
</dbReference>
<evidence type="ECO:0000256" key="6">
    <source>
        <dbReference type="ARBA" id="ARBA00022771"/>
    </source>
</evidence>
<gene>
    <name evidence="13" type="primary">LOC106121273</name>
</gene>
<dbReference type="InterPro" id="IPR037197">
    <property type="entry name" value="WWE_dom_sf"/>
</dbReference>
<dbReference type="SUPFAM" id="SSF57850">
    <property type="entry name" value="RING/U-box"/>
    <property type="match status" value="1"/>
</dbReference>
<keyword evidence="5" id="KW-0879">Wnt signaling pathway</keyword>
<dbReference type="Pfam" id="PF02825">
    <property type="entry name" value="WWE"/>
    <property type="match status" value="1"/>
</dbReference>